<evidence type="ECO:0000313" key="1">
    <source>
        <dbReference type="EMBL" id="MVO08437.1"/>
    </source>
</evidence>
<dbReference type="RefSeq" id="WP_140996826.1">
    <property type="nucleotide sequence ID" value="NZ_VDCZ01000002.1"/>
</dbReference>
<dbReference type="AlphaFoldDB" id="A0A6I4IS50"/>
<evidence type="ECO:0000313" key="2">
    <source>
        <dbReference type="Proteomes" id="UP000431264"/>
    </source>
</evidence>
<name>A0A6I4IS50_9FLAO</name>
<proteinExistence type="predicted"/>
<dbReference type="EMBL" id="WQLW01000002">
    <property type="protein sequence ID" value="MVO08437.1"/>
    <property type="molecule type" value="Genomic_DNA"/>
</dbReference>
<comment type="caution">
    <text evidence="1">The sequence shown here is derived from an EMBL/GenBank/DDBJ whole genome shotgun (WGS) entry which is preliminary data.</text>
</comment>
<reference evidence="2" key="1">
    <citation type="submission" date="2019-05" db="EMBL/GenBank/DDBJ databases">
        <title>Flavobacterium profundi sp. nov., isolated from a deep-sea seamount.</title>
        <authorList>
            <person name="Zhang D.-C."/>
        </authorList>
    </citation>
    <scope>NUCLEOTIDE SEQUENCE [LARGE SCALE GENOMIC DNA]</scope>
    <source>
        <strain evidence="2">TP390</strain>
    </source>
</reference>
<gene>
    <name evidence="1" type="ORF">GOQ30_04570</name>
</gene>
<protein>
    <submittedName>
        <fullName evidence="1">Uncharacterized protein</fullName>
    </submittedName>
</protein>
<sequence>MKKTTFFIIFFVFTTALFSQKLTKDELKTKLAEVTCKCAEGKEMTKENYELSLGLCILEAVNKYQSDVEYHYGKDYISKIEEIGGDVGEKVAVVCPNLLMKILETTGDNFGDNTSAETYEDEILEGAFVNSNVDGFLFVKIKEASGKTHELLLINSFDNSYLILDKVLKANDKVKVFYFDALLYNAKTNKFENFKVINDLVKL</sequence>
<organism evidence="1 2">
    <name type="scientific">Flavobacterium profundi</name>
    <dbReference type="NCBI Taxonomy" id="1774945"/>
    <lineage>
        <taxon>Bacteria</taxon>
        <taxon>Pseudomonadati</taxon>
        <taxon>Bacteroidota</taxon>
        <taxon>Flavobacteriia</taxon>
        <taxon>Flavobacteriales</taxon>
        <taxon>Flavobacteriaceae</taxon>
        <taxon>Flavobacterium</taxon>
    </lineage>
</organism>
<dbReference type="OrthoDB" id="1352116at2"/>
<dbReference type="Proteomes" id="UP000431264">
    <property type="component" value="Unassembled WGS sequence"/>
</dbReference>
<keyword evidence="2" id="KW-1185">Reference proteome</keyword>
<accession>A0A6I4IS50</accession>